<evidence type="ECO:0000256" key="3">
    <source>
        <dbReference type="ARBA" id="ARBA00022771"/>
    </source>
</evidence>
<sequence>MGAQATTLRKSSPGAALLKATRQGDVQRAEEILSCSPGAAAYCTLEGISALAVAAGLRRADLLERLLIALQESCSHRQPKAAKKSFAKTVNQKNVHGQTPLMLACKAGAVDCVRLLLEAGADATLFDTLQQRTCLHYAALYGWPEAVEALLEDEAVVRTADGLQQPLRETLLADSQGHHRYIDGRDGFGLASLHLAASQGHLAVVKVLIKQGANLTVRCNVAFNLGATEPWTPASTPLHFAAAGRGRVVQAILQAAAEQDQEAVAQGRHTIDIRLLSDFRGHRPYDIAMRHGFRSLLWALNPRVPLAMLLQRAATSPPALPSLVTLAAAALRSQLSQRLAQLEGQAAEAHNNGLHDPEAAAAAGPAAGNNVSRLGSRAGSREGSAHGASSYAQLLATSTPAFAGGSLRGGCEFASLFPAVACTAAAAAAAEAPALFGISGGAAAAAGGLLGGNCAGSCARVSCARTGTSAASVAGCPVCLDSRVQVAITPCGHALCLDCAAHLSRMAQPSERVVAPPLCPLCRGLMAGFQLAACVS</sequence>
<dbReference type="SMART" id="SM00248">
    <property type="entry name" value="ANK"/>
    <property type="match status" value="4"/>
</dbReference>
<dbReference type="Gene3D" id="1.25.40.20">
    <property type="entry name" value="Ankyrin repeat-containing domain"/>
    <property type="match status" value="2"/>
</dbReference>
<evidence type="ECO:0000259" key="8">
    <source>
        <dbReference type="PROSITE" id="PS50089"/>
    </source>
</evidence>
<dbReference type="GO" id="GO:0008270">
    <property type="term" value="F:zinc ion binding"/>
    <property type="evidence" value="ECO:0007669"/>
    <property type="project" value="UniProtKB-KW"/>
</dbReference>
<keyword evidence="5 6" id="KW-0040">ANK repeat</keyword>
<dbReference type="InterPro" id="IPR013083">
    <property type="entry name" value="Znf_RING/FYVE/PHD"/>
</dbReference>
<evidence type="ECO:0000256" key="6">
    <source>
        <dbReference type="PROSITE-ProRule" id="PRU00023"/>
    </source>
</evidence>
<reference evidence="9" key="2">
    <citation type="submission" date="2020-11" db="EMBL/GenBank/DDBJ databases">
        <authorList>
            <person name="Cecchin M."/>
            <person name="Marcolungo L."/>
            <person name="Rossato M."/>
            <person name="Girolomoni L."/>
            <person name="Cosentino E."/>
            <person name="Cuine S."/>
            <person name="Li-Beisson Y."/>
            <person name="Delledonne M."/>
            <person name="Ballottari M."/>
        </authorList>
    </citation>
    <scope>NUCLEOTIDE SEQUENCE</scope>
    <source>
        <strain evidence="9">211/11P</strain>
        <tissue evidence="9">Whole cell</tissue>
    </source>
</reference>
<protein>
    <recommendedName>
        <fullName evidence="8">RING-type domain-containing protein</fullName>
    </recommendedName>
</protein>
<dbReference type="Pfam" id="PF12796">
    <property type="entry name" value="Ank_2"/>
    <property type="match status" value="2"/>
</dbReference>
<dbReference type="PANTHER" id="PTHR24198">
    <property type="entry name" value="ANKYRIN REPEAT AND PROTEIN KINASE DOMAIN-CONTAINING PROTEIN"/>
    <property type="match status" value="1"/>
</dbReference>
<comment type="caution">
    <text evidence="9">The sequence shown here is derived from an EMBL/GenBank/DDBJ whole genome shotgun (WGS) entry which is preliminary data.</text>
</comment>
<dbReference type="SMART" id="SM00184">
    <property type="entry name" value="RING"/>
    <property type="match status" value="1"/>
</dbReference>
<name>A0A9D4YTY8_CHLVU</name>
<dbReference type="SUPFAM" id="SSF57850">
    <property type="entry name" value="RING/U-box"/>
    <property type="match status" value="1"/>
</dbReference>
<reference evidence="9" key="1">
    <citation type="journal article" date="2019" name="Plant J.">
        <title>Chlorella vulgaris genome assembly and annotation reveals the molecular basis for metabolic acclimation to high light conditions.</title>
        <authorList>
            <person name="Cecchin M."/>
            <person name="Marcolungo L."/>
            <person name="Rossato M."/>
            <person name="Girolomoni L."/>
            <person name="Cosentino E."/>
            <person name="Cuine S."/>
            <person name="Li-Beisson Y."/>
            <person name="Delledonne M."/>
            <person name="Ballottari M."/>
        </authorList>
    </citation>
    <scope>NUCLEOTIDE SEQUENCE</scope>
    <source>
        <strain evidence="9">211/11P</strain>
    </source>
</reference>
<dbReference type="InterPro" id="IPR002110">
    <property type="entry name" value="Ankyrin_rpt"/>
</dbReference>
<dbReference type="OrthoDB" id="194358at2759"/>
<dbReference type="PANTHER" id="PTHR24198:SF165">
    <property type="entry name" value="ANKYRIN REPEAT-CONTAINING PROTEIN-RELATED"/>
    <property type="match status" value="1"/>
</dbReference>
<accession>A0A9D4YTY8</accession>
<dbReference type="SUPFAM" id="SSF48403">
    <property type="entry name" value="Ankyrin repeat"/>
    <property type="match status" value="1"/>
</dbReference>
<dbReference type="PROSITE" id="PS50297">
    <property type="entry name" value="ANK_REP_REGION"/>
    <property type="match status" value="2"/>
</dbReference>
<keyword evidence="4" id="KW-0862">Zinc</keyword>
<dbReference type="AlphaFoldDB" id="A0A9D4YTY8"/>
<keyword evidence="2" id="KW-0677">Repeat</keyword>
<keyword evidence="3 7" id="KW-0863">Zinc-finger</keyword>
<evidence type="ECO:0000313" key="9">
    <source>
        <dbReference type="EMBL" id="KAI3425777.1"/>
    </source>
</evidence>
<feature type="repeat" description="ANK" evidence="6">
    <location>
        <begin position="188"/>
        <end position="220"/>
    </location>
</feature>
<feature type="domain" description="RING-type" evidence="8">
    <location>
        <begin position="476"/>
        <end position="523"/>
    </location>
</feature>
<dbReference type="PROSITE" id="PS50088">
    <property type="entry name" value="ANK_REPEAT"/>
    <property type="match status" value="2"/>
</dbReference>
<evidence type="ECO:0000256" key="2">
    <source>
        <dbReference type="ARBA" id="ARBA00022737"/>
    </source>
</evidence>
<evidence type="ECO:0000256" key="1">
    <source>
        <dbReference type="ARBA" id="ARBA00022723"/>
    </source>
</evidence>
<evidence type="ECO:0000256" key="4">
    <source>
        <dbReference type="ARBA" id="ARBA00022833"/>
    </source>
</evidence>
<keyword evidence="1" id="KW-0479">Metal-binding</keyword>
<dbReference type="PROSITE" id="PS00518">
    <property type="entry name" value="ZF_RING_1"/>
    <property type="match status" value="1"/>
</dbReference>
<proteinExistence type="predicted"/>
<evidence type="ECO:0000256" key="5">
    <source>
        <dbReference type="ARBA" id="ARBA00023043"/>
    </source>
</evidence>
<organism evidence="9 10">
    <name type="scientific">Chlorella vulgaris</name>
    <name type="common">Green alga</name>
    <dbReference type="NCBI Taxonomy" id="3077"/>
    <lineage>
        <taxon>Eukaryota</taxon>
        <taxon>Viridiplantae</taxon>
        <taxon>Chlorophyta</taxon>
        <taxon>core chlorophytes</taxon>
        <taxon>Trebouxiophyceae</taxon>
        <taxon>Chlorellales</taxon>
        <taxon>Chlorellaceae</taxon>
        <taxon>Chlorella clade</taxon>
        <taxon>Chlorella</taxon>
    </lineage>
</organism>
<dbReference type="Pfam" id="PF13920">
    <property type="entry name" value="zf-C3HC4_3"/>
    <property type="match status" value="1"/>
</dbReference>
<evidence type="ECO:0000256" key="7">
    <source>
        <dbReference type="PROSITE-ProRule" id="PRU00175"/>
    </source>
</evidence>
<dbReference type="CDD" id="cd16449">
    <property type="entry name" value="RING-HC"/>
    <property type="match status" value="1"/>
</dbReference>
<evidence type="ECO:0000313" key="10">
    <source>
        <dbReference type="Proteomes" id="UP001055712"/>
    </source>
</evidence>
<dbReference type="PROSITE" id="PS50089">
    <property type="entry name" value="ZF_RING_2"/>
    <property type="match status" value="1"/>
</dbReference>
<dbReference type="EMBL" id="SIDB01000011">
    <property type="protein sequence ID" value="KAI3425777.1"/>
    <property type="molecule type" value="Genomic_DNA"/>
</dbReference>
<keyword evidence="10" id="KW-1185">Reference proteome</keyword>
<feature type="repeat" description="ANK" evidence="6">
    <location>
        <begin position="96"/>
        <end position="128"/>
    </location>
</feature>
<dbReference type="InterPro" id="IPR001841">
    <property type="entry name" value="Znf_RING"/>
</dbReference>
<dbReference type="InterPro" id="IPR036770">
    <property type="entry name" value="Ankyrin_rpt-contain_sf"/>
</dbReference>
<gene>
    <name evidence="9" type="ORF">D9Q98_007752</name>
</gene>
<dbReference type="Proteomes" id="UP001055712">
    <property type="component" value="Unassembled WGS sequence"/>
</dbReference>
<dbReference type="Gene3D" id="3.30.40.10">
    <property type="entry name" value="Zinc/RING finger domain, C3HC4 (zinc finger)"/>
    <property type="match status" value="1"/>
</dbReference>
<dbReference type="InterPro" id="IPR017907">
    <property type="entry name" value="Znf_RING_CS"/>
</dbReference>